<gene>
    <name evidence="1" type="ORF">ENKNEFLB_00623</name>
</gene>
<evidence type="ECO:0000313" key="1">
    <source>
        <dbReference type="EMBL" id="QVT78250.1"/>
    </source>
</evidence>
<dbReference type="Proteomes" id="UP000679307">
    <property type="component" value="Chromosome"/>
</dbReference>
<organism evidence="1 2">
    <name type="scientific">Nocardioides aquaticus</name>
    <dbReference type="NCBI Taxonomy" id="160826"/>
    <lineage>
        <taxon>Bacteria</taxon>
        <taxon>Bacillati</taxon>
        <taxon>Actinomycetota</taxon>
        <taxon>Actinomycetes</taxon>
        <taxon>Propionibacteriales</taxon>
        <taxon>Nocardioidaceae</taxon>
        <taxon>Nocardioides</taxon>
    </lineage>
</organism>
<proteinExistence type="predicted"/>
<sequence length="205" mass="22384">MPESAEEVHARVVAAVGADGRLPMSDSSSWDIFPWEAVDGAIVPRVLPPPSDEPARWGESPDKPCGACAGFDPETVVWEDEHWVLTHLGAPSGLPLVLVLHSREHQDLGGLDDDLASELGRITNRLVRIVEHLPEIGRVHVNRWGDGGSHLHTWFFARTARLTHVLGSPASEWNDVLPPGPEDVWRADLAHVAKRLANWGGTARA</sequence>
<accession>A0ABX8EEE9</accession>
<dbReference type="RefSeq" id="WP_214057856.1">
    <property type="nucleotide sequence ID" value="NZ_BAAAHS010000042.1"/>
</dbReference>
<evidence type="ECO:0008006" key="3">
    <source>
        <dbReference type="Google" id="ProtNLM"/>
    </source>
</evidence>
<keyword evidence="2" id="KW-1185">Reference proteome</keyword>
<dbReference type="Gene3D" id="3.30.428.10">
    <property type="entry name" value="HIT-like"/>
    <property type="match status" value="1"/>
</dbReference>
<dbReference type="SUPFAM" id="SSF54197">
    <property type="entry name" value="HIT-like"/>
    <property type="match status" value="1"/>
</dbReference>
<protein>
    <recommendedName>
        <fullName evidence="3">Diadenosine tetraphosphate (Ap4A) hydrolase</fullName>
    </recommendedName>
</protein>
<reference evidence="1 2" key="1">
    <citation type="submission" date="2021-05" db="EMBL/GenBank/DDBJ databases">
        <title>Complete genome of Nocardioides aquaticus KCTC 9944T isolated from meromictic and hypersaline Ekho Lake, Antarctica.</title>
        <authorList>
            <person name="Hwang K."/>
            <person name="Kim K.M."/>
            <person name="Choe H."/>
        </authorList>
    </citation>
    <scope>NUCLEOTIDE SEQUENCE [LARGE SCALE GENOMIC DNA]</scope>
    <source>
        <strain evidence="1 2">KCTC 9944</strain>
    </source>
</reference>
<evidence type="ECO:0000313" key="2">
    <source>
        <dbReference type="Proteomes" id="UP000679307"/>
    </source>
</evidence>
<dbReference type="EMBL" id="CP075371">
    <property type="protein sequence ID" value="QVT78250.1"/>
    <property type="molecule type" value="Genomic_DNA"/>
</dbReference>
<name>A0ABX8EEE9_9ACTN</name>
<dbReference type="InterPro" id="IPR036265">
    <property type="entry name" value="HIT-like_sf"/>
</dbReference>